<dbReference type="SMART" id="SM01101">
    <property type="entry name" value="CRISPR_assoc"/>
    <property type="match status" value="1"/>
</dbReference>
<dbReference type="Pfam" id="PF08798">
    <property type="entry name" value="CRISPR_assoc"/>
    <property type="match status" value="1"/>
</dbReference>
<sequence length="242" mass="27111">MTPTASAVAPASEELTVLTTMITLDLHHPAARAILTDAHRAHRLTMSGFAHLLDKYDFFTGISGGHPDHRRALNVLFAINGRRTNDTLVIRLQSDAEPRFANSDCDWWRDAIHPDYPPATKPWRIPATGDIAYQIRANPITRVNGKRRAITTPDKQAEWWITQAAKSGLHLHHDPEIDQPLTLEFPSKRHHDKNKPELTVNTLRYTGTATITDPDTYRKAITHGIGRGLPYGAGLLLTMTKR</sequence>
<keyword evidence="2" id="KW-1185">Reference proteome</keyword>
<evidence type="ECO:0000313" key="1">
    <source>
        <dbReference type="EMBL" id="MEB3023396.1"/>
    </source>
</evidence>
<accession>A0ABU5XQN4</accession>
<organism evidence="1 2">
    <name type="scientific">[Mycobacterium] crassicus</name>
    <dbReference type="NCBI Taxonomy" id="2872309"/>
    <lineage>
        <taxon>Bacteria</taxon>
        <taxon>Bacillati</taxon>
        <taxon>Actinomycetota</taxon>
        <taxon>Actinomycetes</taxon>
        <taxon>Mycobacteriales</taxon>
        <taxon>Mycobacteriaceae</taxon>
        <taxon>Mycolicibacter</taxon>
    </lineage>
</organism>
<dbReference type="SUPFAM" id="SSF117987">
    <property type="entry name" value="CRISPR-associated protein"/>
    <property type="match status" value="1"/>
</dbReference>
<dbReference type="Gene3D" id="3.30.70.1200">
    <property type="entry name" value="Crispr-associated protein, domain 1"/>
    <property type="match status" value="1"/>
</dbReference>
<dbReference type="RefSeq" id="WP_329780395.1">
    <property type="nucleotide sequence ID" value="NZ_JAYJJR010000016.1"/>
</dbReference>
<proteinExistence type="predicted"/>
<dbReference type="Gene3D" id="3.30.70.1210">
    <property type="entry name" value="Crispr-associated protein, domain 2"/>
    <property type="match status" value="1"/>
</dbReference>
<dbReference type="InterPro" id="IPR010179">
    <property type="entry name" value="CRISPR-assoc_prot_Cse3"/>
</dbReference>
<reference evidence="1 2" key="1">
    <citation type="submission" date="2023-12" db="EMBL/GenBank/DDBJ databases">
        <title>Description of new species of Mycobacterium terrae complex isolated from sewage at the Sao Paulo Zoological Park Foundation in Brazil.</title>
        <authorList>
            <person name="Romagnoli C.L."/>
            <person name="Conceicao E.C."/>
            <person name="Machado E."/>
            <person name="Barreto L.B.P.F."/>
            <person name="Sharma A."/>
            <person name="Silva N.M."/>
            <person name="Marques L.E."/>
            <person name="Juliana M.A."/>
            <person name="Lourenco M.C.S."/>
            <person name="Digiampietri L.A."/>
            <person name="Suffys P.N."/>
            <person name="Viana-Niero C."/>
        </authorList>
    </citation>
    <scope>NUCLEOTIDE SEQUENCE [LARGE SCALE GENOMIC DNA]</scope>
    <source>
        <strain evidence="1 2">MYC098</strain>
    </source>
</reference>
<dbReference type="EMBL" id="JAYJJR010000016">
    <property type="protein sequence ID" value="MEB3023396.1"/>
    <property type="molecule type" value="Genomic_DNA"/>
</dbReference>
<dbReference type="Proteomes" id="UP001299596">
    <property type="component" value="Unassembled WGS sequence"/>
</dbReference>
<gene>
    <name evidence="1" type="ORF">K6T79_20435</name>
</gene>
<comment type="caution">
    <text evidence="1">The sequence shown here is derived from an EMBL/GenBank/DDBJ whole genome shotgun (WGS) entry which is preliminary data.</text>
</comment>
<evidence type="ECO:0000313" key="2">
    <source>
        <dbReference type="Proteomes" id="UP001299596"/>
    </source>
</evidence>
<protein>
    <submittedName>
        <fullName evidence="1">Type I-E CRISPR-associated protein Cas6/Cse3/CasE</fullName>
    </submittedName>
</protein>
<name>A0ABU5XQN4_9MYCO</name>